<proteinExistence type="predicted"/>
<evidence type="ECO:0000256" key="8">
    <source>
        <dbReference type="ARBA" id="ARBA00023136"/>
    </source>
</evidence>
<protein>
    <submittedName>
        <fullName evidence="10">Electron transport complex protein RnfD</fullName>
    </submittedName>
</protein>
<feature type="transmembrane region" description="Helical" evidence="9">
    <location>
        <begin position="92"/>
        <end position="121"/>
    </location>
</feature>
<evidence type="ECO:0000313" key="11">
    <source>
        <dbReference type="Proteomes" id="UP000184139"/>
    </source>
</evidence>
<keyword evidence="1" id="KW-0813">Transport</keyword>
<dbReference type="STRING" id="1121409.SAMN02745124_03837"/>
<sequence>MKELKMYQPARPTDAGMLDVAVGPHCRIGNGLALIHQRWLLALLPAMAGSCYLFGPAALRVFGLSVCFAIALDLLAERLAPSRDLTSNWSSVTLALMLAFMLPLNAPWWLILMGCFFMVVVGKKLFGGVGGYPAQPAVLSIAILQLSWPGRMDNTGALKDMDWQVALVEPLRLLKSIGASAESHYQWIDLLLGRQVAGTADGMVLLLLLGGLFLLVLREIQWQLPAGFFIGLLTTASLLHLSDPEAFASPLFYLLSGGTVFMAFFLITDHTTSPVNRVPMFCYGILAGVLLMLIRGYSQHVDGIVYAVLLGNLCSPLLDMIKPTVKGAEDV</sequence>
<dbReference type="OrthoDB" id="9776359at2"/>
<gene>
    <name evidence="10" type="ORF">SAMN02745124_03837</name>
</gene>
<feature type="transmembrane region" description="Helical" evidence="9">
    <location>
        <begin position="280"/>
        <end position="297"/>
    </location>
</feature>
<evidence type="ECO:0000256" key="2">
    <source>
        <dbReference type="ARBA" id="ARBA00022553"/>
    </source>
</evidence>
<evidence type="ECO:0000256" key="5">
    <source>
        <dbReference type="ARBA" id="ARBA00022692"/>
    </source>
</evidence>
<evidence type="ECO:0000313" key="10">
    <source>
        <dbReference type="EMBL" id="SHI09445.1"/>
    </source>
</evidence>
<keyword evidence="5 9" id="KW-0812">Transmembrane</keyword>
<organism evidence="10 11">
    <name type="scientific">Desulfofustis glycolicus DSM 9705</name>
    <dbReference type="NCBI Taxonomy" id="1121409"/>
    <lineage>
        <taxon>Bacteria</taxon>
        <taxon>Pseudomonadati</taxon>
        <taxon>Thermodesulfobacteriota</taxon>
        <taxon>Desulfobulbia</taxon>
        <taxon>Desulfobulbales</taxon>
        <taxon>Desulfocapsaceae</taxon>
        <taxon>Desulfofustis</taxon>
    </lineage>
</organism>
<dbReference type="GO" id="GO:0005886">
    <property type="term" value="C:plasma membrane"/>
    <property type="evidence" value="ECO:0007669"/>
    <property type="project" value="TreeGrafter"/>
</dbReference>
<dbReference type="EMBL" id="FQXS01000032">
    <property type="protein sequence ID" value="SHI09445.1"/>
    <property type="molecule type" value="Genomic_DNA"/>
</dbReference>
<keyword evidence="2" id="KW-0597">Phosphoprotein</keyword>
<dbReference type="PANTHER" id="PTHR30578">
    <property type="entry name" value="ELECTRON TRANSPORT COMPLEX PROTEIN RNFD"/>
    <property type="match status" value="1"/>
</dbReference>
<dbReference type="InterPro" id="IPR004338">
    <property type="entry name" value="NqrB/RnfD"/>
</dbReference>
<dbReference type="Proteomes" id="UP000184139">
    <property type="component" value="Unassembled WGS sequence"/>
</dbReference>
<keyword evidence="6" id="KW-1278">Translocase</keyword>
<evidence type="ECO:0000256" key="3">
    <source>
        <dbReference type="ARBA" id="ARBA00022630"/>
    </source>
</evidence>
<feature type="transmembrane region" description="Helical" evidence="9">
    <location>
        <begin position="196"/>
        <end position="217"/>
    </location>
</feature>
<name>A0A1M5YBN1_9BACT</name>
<dbReference type="Pfam" id="PF03116">
    <property type="entry name" value="NQR2_RnfD_RnfE"/>
    <property type="match status" value="1"/>
</dbReference>
<dbReference type="GO" id="GO:0055085">
    <property type="term" value="P:transmembrane transport"/>
    <property type="evidence" value="ECO:0007669"/>
    <property type="project" value="InterPro"/>
</dbReference>
<keyword evidence="8 9" id="KW-0472">Membrane</keyword>
<keyword evidence="11" id="KW-1185">Reference proteome</keyword>
<keyword evidence="7 9" id="KW-1133">Transmembrane helix</keyword>
<evidence type="ECO:0000256" key="4">
    <source>
        <dbReference type="ARBA" id="ARBA00022643"/>
    </source>
</evidence>
<dbReference type="PANTHER" id="PTHR30578:SF0">
    <property type="entry name" value="ION-TRANSLOCATING OXIDOREDUCTASE COMPLEX SUBUNIT D"/>
    <property type="match status" value="1"/>
</dbReference>
<evidence type="ECO:0000256" key="7">
    <source>
        <dbReference type="ARBA" id="ARBA00022989"/>
    </source>
</evidence>
<evidence type="ECO:0000256" key="9">
    <source>
        <dbReference type="SAM" id="Phobius"/>
    </source>
</evidence>
<keyword evidence="3" id="KW-0285">Flavoprotein</keyword>
<dbReference type="RefSeq" id="WP_073378663.1">
    <property type="nucleotide sequence ID" value="NZ_FQXS01000032.1"/>
</dbReference>
<feature type="transmembrane region" description="Helical" evidence="9">
    <location>
        <begin position="224"/>
        <end position="241"/>
    </location>
</feature>
<dbReference type="AlphaFoldDB" id="A0A1M5YBN1"/>
<feature type="transmembrane region" description="Helical" evidence="9">
    <location>
        <begin position="247"/>
        <end position="268"/>
    </location>
</feature>
<evidence type="ECO:0000256" key="6">
    <source>
        <dbReference type="ARBA" id="ARBA00022967"/>
    </source>
</evidence>
<keyword evidence="4" id="KW-0288">FMN</keyword>
<evidence type="ECO:0000256" key="1">
    <source>
        <dbReference type="ARBA" id="ARBA00022448"/>
    </source>
</evidence>
<accession>A0A1M5YBN1</accession>
<reference evidence="10 11" key="1">
    <citation type="submission" date="2016-11" db="EMBL/GenBank/DDBJ databases">
        <authorList>
            <person name="Jaros S."/>
            <person name="Januszkiewicz K."/>
            <person name="Wedrychowicz H."/>
        </authorList>
    </citation>
    <scope>NUCLEOTIDE SEQUENCE [LARGE SCALE GENOMIC DNA]</scope>
    <source>
        <strain evidence="10 11">DSM 9705</strain>
    </source>
</reference>
<feature type="transmembrane region" description="Helical" evidence="9">
    <location>
        <begin position="61"/>
        <end position="80"/>
    </location>
</feature>